<feature type="compositionally biased region" description="Low complexity" evidence="1">
    <location>
        <begin position="30"/>
        <end position="41"/>
    </location>
</feature>
<dbReference type="EMBL" id="JACHJG010000019">
    <property type="protein sequence ID" value="MBB4890440.1"/>
    <property type="molecule type" value="Genomic_DNA"/>
</dbReference>
<dbReference type="AlphaFoldDB" id="A0A7W7LHQ4"/>
<sequence>MSQELQPSGVDLARVALRAAKEAARKNGGRAQQPRPRTVQPVRRDGRDPMGLGDVLGALVTERAWELPAAGATLRERWSAIAPELAGHVAAVAFDADSGRLTVRPESAAWATKTRLEQTRVISAANKAAGRTIVRSLRILPPGAAPVPGPADVAPAAPASATSAGPVKTRGAACEGYRRAPGGPPRPVRRPGHCGGDRVADPRHAPAQPACLARGPFAAGRRGIHDTTCSVVKRETPDNYARPVGEAYTQALHLYSHTVVPYDRDIFENARSYPSFTAMTSEEARTWIADHTGPKGGRNYTRCQRCAPAL</sequence>
<dbReference type="PANTHER" id="PTHR36456">
    <property type="entry name" value="UPF0232 PROTEIN SCO3875"/>
    <property type="match status" value="1"/>
</dbReference>
<dbReference type="PANTHER" id="PTHR36456:SF1">
    <property type="entry name" value="UPF0232 PROTEIN SCO3875"/>
    <property type="match status" value="1"/>
</dbReference>
<feature type="region of interest" description="Disordered" evidence="1">
    <location>
        <begin position="21"/>
        <end position="50"/>
    </location>
</feature>
<evidence type="ECO:0000256" key="1">
    <source>
        <dbReference type="SAM" id="MobiDB-lite"/>
    </source>
</evidence>
<protein>
    <submittedName>
        <fullName evidence="2">Putative nucleic acid-binding Zn ribbon protein</fullName>
    </submittedName>
</protein>
<name>A0A7W7LHQ4_STRNE</name>
<dbReference type="Pfam" id="PF05258">
    <property type="entry name" value="DciA"/>
    <property type="match status" value="1"/>
</dbReference>
<gene>
    <name evidence="2" type="ORF">FHS38_006525</name>
</gene>
<evidence type="ECO:0000313" key="2">
    <source>
        <dbReference type="EMBL" id="MBB4890440.1"/>
    </source>
</evidence>
<dbReference type="InterPro" id="IPR007922">
    <property type="entry name" value="DciA-like"/>
</dbReference>
<organism evidence="2 3">
    <name type="scientific">Streptomyces netropsis</name>
    <name type="common">Streptoverticillium netropsis</name>
    <dbReference type="NCBI Taxonomy" id="55404"/>
    <lineage>
        <taxon>Bacteria</taxon>
        <taxon>Bacillati</taxon>
        <taxon>Actinomycetota</taxon>
        <taxon>Actinomycetes</taxon>
        <taxon>Kitasatosporales</taxon>
        <taxon>Streptomycetaceae</taxon>
        <taxon>Streptomyces</taxon>
    </lineage>
</organism>
<accession>A0A7W7LHQ4</accession>
<comment type="caution">
    <text evidence="2">The sequence shown here is derived from an EMBL/GenBank/DDBJ whole genome shotgun (WGS) entry which is preliminary data.</text>
</comment>
<dbReference type="RefSeq" id="WP_229822844.1">
    <property type="nucleotide sequence ID" value="NZ_BMRW01000017.1"/>
</dbReference>
<proteinExistence type="predicted"/>
<keyword evidence="3" id="KW-1185">Reference proteome</keyword>
<reference evidence="2 3" key="1">
    <citation type="submission" date="2020-08" db="EMBL/GenBank/DDBJ databases">
        <title>Genomic Encyclopedia of Type Strains, Phase III (KMG-III): the genomes of soil and plant-associated and newly described type strains.</title>
        <authorList>
            <person name="Whitman W."/>
        </authorList>
    </citation>
    <scope>NUCLEOTIDE SEQUENCE [LARGE SCALE GENOMIC DNA]</scope>
    <source>
        <strain evidence="2 3">CECT 3265</strain>
    </source>
</reference>
<evidence type="ECO:0000313" key="3">
    <source>
        <dbReference type="Proteomes" id="UP000556436"/>
    </source>
</evidence>
<dbReference type="Proteomes" id="UP000556436">
    <property type="component" value="Unassembled WGS sequence"/>
</dbReference>